<sequence length="71" mass="7957">MRVPALTGIVVLLSRQFSARRPGAELSYHRYDNSRGHRPAATALEHAPASSRHRQRAASFHHLRMDARDAA</sequence>
<dbReference type="EMBL" id="CAADHY010000014">
    <property type="protein sequence ID" value="VFR19854.1"/>
    <property type="molecule type" value="Genomic_DNA"/>
</dbReference>
<evidence type="ECO:0000256" key="1">
    <source>
        <dbReference type="SAM" id="MobiDB-lite"/>
    </source>
</evidence>
<evidence type="ECO:0000313" key="2">
    <source>
        <dbReference type="EMBL" id="VFR19854.1"/>
    </source>
</evidence>
<organism evidence="2">
    <name type="scientific">plant metagenome</name>
    <dbReference type="NCBI Taxonomy" id="1297885"/>
    <lineage>
        <taxon>unclassified sequences</taxon>
        <taxon>metagenomes</taxon>
        <taxon>organismal metagenomes</taxon>
    </lineage>
</organism>
<reference evidence="2" key="1">
    <citation type="submission" date="2019-03" db="EMBL/GenBank/DDBJ databases">
        <authorList>
            <person name="Danneels B."/>
        </authorList>
    </citation>
    <scope>NUCLEOTIDE SEQUENCE</scope>
</reference>
<gene>
    <name evidence="2" type="ORF">AMP9_3488</name>
</gene>
<protein>
    <submittedName>
        <fullName evidence="2">Uncharacterized protein</fullName>
    </submittedName>
</protein>
<proteinExistence type="predicted"/>
<feature type="region of interest" description="Disordered" evidence="1">
    <location>
        <begin position="29"/>
        <end position="71"/>
    </location>
</feature>
<dbReference type="AlphaFoldDB" id="A0A484P1C1"/>
<accession>A0A484P1C1</accession>
<feature type="compositionally biased region" description="Basic residues" evidence="1">
    <location>
        <begin position="51"/>
        <end position="62"/>
    </location>
</feature>
<name>A0A484P1C1_9ZZZZ</name>